<accession>A0ABP9NSZ9</accession>
<reference evidence="2" key="1">
    <citation type="journal article" date="2019" name="Int. J. Syst. Evol. Microbiol.">
        <title>The Global Catalogue of Microorganisms (GCM) 10K type strain sequencing project: providing services to taxonomists for standard genome sequencing and annotation.</title>
        <authorList>
            <consortium name="The Broad Institute Genomics Platform"/>
            <consortium name="The Broad Institute Genome Sequencing Center for Infectious Disease"/>
            <person name="Wu L."/>
            <person name="Ma J."/>
        </authorList>
    </citation>
    <scope>NUCLEOTIDE SEQUENCE [LARGE SCALE GENOMIC DNA]</scope>
    <source>
        <strain evidence="2">JCM 18302</strain>
    </source>
</reference>
<proteinExistence type="predicted"/>
<protein>
    <submittedName>
        <fullName evidence="1">Uncharacterized protein</fullName>
    </submittedName>
</protein>
<dbReference type="Proteomes" id="UP001500804">
    <property type="component" value="Unassembled WGS sequence"/>
</dbReference>
<dbReference type="EMBL" id="BAABJO010000025">
    <property type="protein sequence ID" value="GAA5132341.1"/>
    <property type="molecule type" value="Genomic_DNA"/>
</dbReference>
<organism evidence="1 2">
    <name type="scientific">Pseudonocardia adelaidensis</name>
    <dbReference type="NCBI Taxonomy" id="648754"/>
    <lineage>
        <taxon>Bacteria</taxon>
        <taxon>Bacillati</taxon>
        <taxon>Actinomycetota</taxon>
        <taxon>Actinomycetes</taxon>
        <taxon>Pseudonocardiales</taxon>
        <taxon>Pseudonocardiaceae</taxon>
        <taxon>Pseudonocardia</taxon>
    </lineage>
</organism>
<dbReference type="RefSeq" id="WP_345608936.1">
    <property type="nucleotide sequence ID" value="NZ_BAABJO010000025.1"/>
</dbReference>
<sequence>MTILPDSAVPAHPVPAGVAHPTWCDPRHCHVRVRGDGLEPVLVHEGDHYRDPWRAVVLMQVEILDASLTRVLGTRQPMVRPEGSFDGTPLEADRAGVLGRALATAAVAAVAGALPHAVVRGGAR</sequence>
<evidence type="ECO:0000313" key="1">
    <source>
        <dbReference type="EMBL" id="GAA5132341.1"/>
    </source>
</evidence>
<comment type="caution">
    <text evidence="1">The sequence shown here is derived from an EMBL/GenBank/DDBJ whole genome shotgun (WGS) entry which is preliminary data.</text>
</comment>
<gene>
    <name evidence="1" type="ORF">GCM10023320_56830</name>
</gene>
<name>A0ABP9NSZ9_9PSEU</name>
<evidence type="ECO:0000313" key="2">
    <source>
        <dbReference type="Proteomes" id="UP001500804"/>
    </source>
</evidence>
<keyword evidence="2" id="KW-1185">Reference proteome</keyword>